<feature type="compositionally biased region" description="Basic and acidic residues" evidence="1">
    <location>
        <begin position="126"/>
        <end position="141"/>
    </location>
</feature>
<sequence length="172" mass="18057">MLLPTASRRFLTTAMVMPQYRLRSTCPRATRIASIRAATASQARSLHASRALCGATKEDHLDRTRLNPTSTEYSKSGSDDKSAAMEDAAFNPNKTSPESEVATAERESGEQGSNPLDVSPGNKDVSATKDPQKGGPDRSPGESEGPTMRSRTSGKGSPQKHGGGRTGGGAVP</sequence>
<evidence type="ECO:0000313" key="3">
    <source>
        <dbReference type="Proteomes" id="UP000774617"/>
    </source>
</evidence>
<evidence type="ECO:0000313" key="2">
    <source>
        <dbReference type="EMBL" id="KAH7018695.1"/>
    </source>
</evidence>
<dbReference type="Proteomes" id="UP000774617">
    <property type="component" value="Unassembled WGS sequence"/>
</dbReference>
<dbReference type="PANTHER" id="PTHR42090">
    <property type="match status" value="1"/>
</dbReference>
<dbReference type="PANTHER" id="PTHR42090:SF1">
    <property type="match status" value="1"/>
</dbReference>
<comment type="caution">
    <text evidence="2">The sequence shown here is derived from an EMBL/GenBank/DDBJ whole genome shotgun (WGS) entry which is preliminary data.</text>
</comment>
<evidence type="ECO:0000256" key="1">
    <source>
        <dbReference type="SAM" id="MobiDB-lite"/>
    </source>
</evidence>
<feature type="region of interest" description="Disordered" evidence="1">
    <location>
        <begin position="59"/>
        <end position="172"/>
    </location>
</feature>
<name>A0ABQ8FRT9_9PEZI</name>
<gene>
    <name evidence="2" type="ORF">B0J12DRAFT_746702</name>
</gene>
<dbReference type="EMBL" id="JAGTJR010000070">
    <property type="protein sequence ID" value="KAH7018695.1"/>
    <property type="molecule type" value="Genomic_DNA"/>
</dbReference>
<accession>A0ABQ8FRT9</accession>
<proteinExistence type="predicted"/>
<organism evidence="2 3">
    <name type="scientific">Macrophomina phaseolina</name>
    <dbReference type="NCBI Taxonomy" id="35725"/>
    <lineage>
        <taxon>Eukaryota</taxon>
        <taxon>Fungi</taxon>
        <taxon>Dikarya</taxon>
        <taxon>Ascomycota</taxon>
        <taxon>Pezizomycotina</taxon>
        <taxon>Dothideomycetes</taxon>
        <taxon>Dothideomycetes incertae sedis</taxon>
        <taxon>Botryosphaeriales</taxon>
        <taxon>Botryosphaeriaceae</taxon>
        <taxon>Macrophomina</taxon>
    </lineage>
</organism>
<reference evidence="2 3" key="1">
    <citation type="journal article" date="2021" name="Nat. Commun.">
        <title>Genetic determinants of endophytism in the Arabidopsis root mycobiome.</title>
        <authorList>
            <person name="Mesny F."/>
            <person name="Miyauchi S."/>
            <person name="Thiergart T."/>
            <person name="Pickel B."/>
            <person name="Atanasova L."/>
            <person name="Karlsson M."/>
            <person name="Huettel B."/>
            <person name="Barry K.W."/>
            <person name="Haridas S."/>
            <person name="Chen C."/>
            <person name="Bauer D."/>
            <person name="Andreopoulos W."/>
            <person name="Pangilinan J."/>
            <person name="LaButti K."/>
            <person name="Riley R."/>
            <person name="Lipzen A."/>
            <person name="Clum A."/>
            <person name="Drula E."/>
            <person name="Henrissat B."/>
            <person name="Kohler A."/>
            <person name="Grigoriev I.V."/>
            <person name="Martin F.M."/>
            <person name="Hacquard S."/>
        </authorList>
    </citation>
    <scope>NUCLEOTIDE SEQUENCE [LARGE SCALE GENOMIC DNA]</scope>
    <source>
        <strain evidence="2 3">MPI-SDFR-AT-0080</strain>
    </source>
</reference>
<protein>
    <submittedName>
        <fullName evidence="2">Uncharacterized protein</fullName>
    </submittedName>
</protein>
<feature type="compositionally biased region" description="Polar residues" evidence="1">
    <location>
        <begin position="66"/>
        <end position="76"/>
    </location>
</feature>
<keyword evidence="3" id="KW-1185">Reference proteome</keyword>